<proteinExistence type="predicted"/>
<evidence type="ECO:0000313" key="1">
    <source>
        <dbReference type="Proteomes" id="UP000887578"/>
    </source>
</evidence>
<dbReference type="AlphaFoldDB" id="A0A914PIT2"/>
<dbReference type="WBParaSite" id="PDA_v2.g18293.t1">
    <property type="protein sequence ID" value="PDA_v2.g18293.t1"/>
    <property type="gene ID" value="PDA_v2.g18293"/>
</dbReference>
<sequence length="108" mass="12222">MEEPLNLIVNAKVVCKTANFIDHWTHIYKNTDSYGLPLCSSNELFDKEKKFIVENQICIFFEATLTTFDINNFPSKKAKIESILGPKLWENESGKDAKIIVGGVAEIL</sequence>
<dbReference type="Proteomes" id="UP000887578">
    <property type="component" value="Unplaced"/>
</dbReference>
<evidence type="ECO:0000313" key="2">
    <source>
        <dbReference type="WBParaSite" id="PDA_v2.g18293.t1"/>
    </source>
</evidence>
<organism evidence="1 2">
    <name type="scientific">Panagrolaimus davidi</name>
    <dbReference type="NCBI Taxonomy" id="227884"/>
    <lineage>
        <taxon>Eukaryota</taxon>
        <taxon>Metazoa</taxon>
        <taxon>Ecdysozoa</taxon>
        <taxon>Nematoda</taxon>
        <taxon>Chromadorea</taxon>
        <taxon>Rhabditida</taxon>
        <taxon>Tylenchina</taxon>
        <taxon>Panagrolaimomorpha</taxon>
        <taxon>Panagrolaimoidea</taxon>
        <taxon>Panagrolaimidae</taxon>
        <taxon>Panagrolaimus</taxon>
    </lineage>
</organism>
<keyword evidence="1" id="KW-1185">Reference proteome</keyword>
<accession>A0A914PIT2</accession>
<name>A0A914PIT2_9BILA</name>
<reference evidence="2" key="1">
    <citation type="submission" date="2022-11" db="UniProtKB">
        <authorList>
            <consortium name="WormBaseParasite"/>
        </authorList>
    </citation>
    <scope>IDENTIFICATION</scope>
</reference>
<protein>
    <submittedName>
        <fullName evidence="2">Uncharacterized protein</fullName>
    </submittedName>
</protein>